<proteinExistence type="predicted"/>
<dbReference type="RefSeq" id="WP_165928442.1">
    <property type="nucleotide sequence ID" value="NZ_CP143053.1"/>
</dbReference>
<feature type="domain" description="Wadjet protein JetD C-terminal" evidence="1">
    <location>
        <begin position="222"/>
        <end position="394"/>
    </location>
</feature>
<reference evidence="3 4" key="1">
    <citation type="submission" date="2019-03" db="EMBL/GenBank/DDBJ databases">
        <title>Root nodule microbial communities of legume samples collected from USA, Mexico and Botswana.</title>
        <authorList>
            <person name="Hirsch A."/>
        </authorList>
    </citation>
    <scope>NUCLEOTIDE SEQUENCE [LARGE SCALE GENOMIC DNA]</scope>
    <source>
        <strain evidence="3 4">55</strain>
    </source>
</reference>
<evidence type="ECO:0008006" key="5">
    <source>
        <dbReference type="Google" id="ProtNLM"/>
    </source>
</evidence>
<dbReference type="AlphaFoldDB" id="A0A4V6P4K9"/>
<gene>
    <name evidence="3" type="ORF">EDD19_10449</name>
</gene>
<protein>
    <recommendedName>
        <fullName evidence="5">DUF3322 and DUF2220 domain-containing protein</fullName>
    </recommendedName>
</protein>
<comment type="caution">
    <text evidence="3">The sequence shown here is derived from an EMBL/GenBank/DDBJ whole genome shotgun (WGS) entry which is preliminary data.</text>
</comment>
<dbReference type="Proteomes" id="UP000295805">
    <property type="component" value="Unassembled WGS sequence"/>
</dbReference>
<evidence type="ECO:0000313" key="4">
    <source>
        <dbReference type="Proteomes" id="UP000295805"/>
    </source>
</evidence>
<dbReference type="PIRSF" id="PIRSF028408">
    <property type="entry name" value="UCP028408"/>
    <property type="match status" value="1"/>
</dbReference>
<dbReference type="EMBL" id="SMCX01000004">
    <property type="protein sequence ID" value="TCW25330.1"/>
    <property type="molecule type" value="Genomic_DNA"/>
</dbReference>
<name>A0A4V6P4K9_9ACTN</name>
<evidence type="ECO:0000313" key="3">
    <source>
        <dbReference type="EMBL" id="TCW25330.1"/>
    </source>
</evidence>
<sequence length="401" mass="43834">MAGPTTPRAPDDLAEACATRFARRYREWIADPDSAAAYVLRFSTASPTATRASDDPAGTADWIRRWREFDSAQDALDVQITWVERRLPGFGAVALPQRVEVRGGRAIARIAGRAAHWEAMLARATDLLRLGPDESVLRLAAAATAPTWEKLSDADMERLLAVCRWALAHPTEGLRAREIAVPGVDTKWIESRLRVVEQLVDAARSGRDSAIPDGAVTVAGLGLKRSDLRVRMRILDPSIDFPLRDVESPVDQLAALWPGSEGPRTLVVVENLTTFLALPDLPGAVGLFGRGFAVDAVAALPWAMTARIVYWGDLDSHGFAILDRLRHHAPHAVSVLMDVETLDAWGEFTVPEPTPARTAPTRLTAGEVAALEALTGRGDLRLEQERIPWDWALPRLRSALD</sequence>
<accession>A0A4V6P4K9</accession>
<organism evidence="3 4">
    <name type="scientific">Dietzia cinnamea</name>
    <dbReference type="NCBI Taxonomy" id="321318"/>
    <lineage>
        <taxon>Bacteria</taxon>
        <taxon>Bacillati</taxon>
        <taxon>Actinomycetota</taxon>
        <taxon>Actinomycetes</taxon>
        <taxon>Mycobacteriales</taxon>
        <taxon>Dietziaceae</taxon>
        <taxon>Dietzia</taxon>
    </lineage>
</organism>
<dbReference type="InterPro" id="IPR014544">
    <property type="entry name" value="UCP028408"/>
</dbReference>
<dbReference type="Pfam" id="PF09983">
    <property type="entry name" value="JetD_C"/>
    <property type="match status" value="1"/>
</dbReference>
<dbReference type="InterPro" id="IPR024537">
    <property type="entry name" value="DUF3322"/>
</dbReference>
<dbReference type="GeneID" id="89530291"/>
<dbReference type="InterPro" id="IPR024534">
    <property type="entry name" value="JetD_C"/>
</dbReference>
<evidence type="ECO:0000259" key="2">
    <source>
        <dbReference type="Pfam" id="PF11795"/>
    </source>
</evidence>
<dbReference type="Pfam" id="PF11795">
    <property type="entry name" value="DUF3322"/>
    <property type="match status" value="1"/>
</dbReference>
<feature type="domain" description="DUF3322" evidence="2">
    <location>
        <begin position="19"/>
        <end position="201"/>
    </location>
</feature>
<evidence type="ECO:0000259" key="1">
    <source>
        <dbReference type="Pfam" id="PF09983"/>
    </source>
</evidence>